<gene>
    <name evidence="2" type="primary">spoIIIAF</name>
    <name evidence="2" type="ORF">H2C83_00895</name>
</gene>
<feature type="transmembrane region" description="Helical" evidence="1">
    <location>
        <begin position="34"/>
        <end position="55"/>
    </location>
</feature>
<dbReference type="InterPro" id="IPR014245">
    <property type="entry name" value="Spore_III_AF"/>
</dbReference>
<comment type="caution">
    <text evidence="2">The sequence shown here is derived from an EMBL/GenBank/DDBJ whole genome shotgun (WGS) entry which is preliminary data.</text>
</comment>
<keyword evidence="1" id="KW-0472">Membrane</keyword>
<evidence type="ECO:0000256" key="1">
    <source>
        <dbReference type="SAM" id="Phobius"/>
    </source>
</evidence>
<accession>A0A7W1XPI2</accession>
<reference evidence="2 3" key="1">
    <citation type="submission" date="2020-07" db="EMBL/GenBank/DDBJ databases">
        <title>Thermoactinomyces phylogeny.</title>
        <authorList>
            <person name="Dunlap C."/>
        </authorList>
    </citation>
    <scope>NUCLEOTIDE SEQUENCE [LARGE SCALE GENOMIC DNA]</scope>
    <source>
        <strain evidence="2 3">AMNI-1</strain>
    </source>
</reference>
<sequence length="224" mass="25568">MISWMSDWLKQIVLLVLIATFIDLLLPNSRLDRYVKLVMGLLIVMAILSPIFGLLSDDLDLESLAFLPSAPAFSPLDSMEEIEQKSEALKQEQQQMVRQQAEQKISQSIKAGLEKHFPVEVKKSEVRLRMGDDTGGNEVERVSVSILPQESDSKTGMKPVEPVYIDLDPAVSAPKKETEPDVRPLKQDVMRYIEKNWEVPMENIDVEIYRQKETSLVDHRVYLT</sequence>
<dbReference type="Proteomes" id="UP000538292">
    <property type="component" value="Unassembled WGS sequence"/>
</dbReference>
<organism evidence="2 3">
    <name type="scientific">Thermoactinomyces mirandus</name>
    <dbReference type="NCBI Taxonomy" id="2756294"/>
    <lineage>
        <taxon>Bacteria</taxon>
        <taxon>Bacillati</taxon>
        <taxon>Bacillota</taxon>
        <taxon>Bacilli</taxon>
        <taxon>Bacillales</taxon>
        <taxon>Thermoactinomycetaceae</taxon>
        <taxon>Thermoactinomyces</taxon>
    </lineage>
</organism>
<keyword evidence="3" id="KW-1185">Reference proteome</keyword>
<proteinExistence type="predicted"/>
<name>A0A7W1XPI2_9BACL</name>
<dbReference type="RefSeq" id="WP_181736838.1">
    <property type="nucleotide sequence ID" value="NZ_JACEOL010000002.1"/>
</dbReference>
<evidence type="ECO:0000313" key="2">
    <source>
        <dbReference type="EMBL" id="MBA4600903.1"/>
    </source>
</evidence>
<keyword evidence="1" id="KW-0812">Transmembrane</keyword>
<dbReference type="NCBIfam" id="TIGR02896">
    <property type="entry name" value="spore_III_AF"/>
    <property type="match status" value="1"/>
</dbReference>
<dbReference type="Pfam" id="PF09581">
    <property type="entry name" value="Spore_III_AF"/>
    <property type="match status" value="1"/>
</dbReference>
<feature type="transmembrane region" description="Helical" evidence="1">
    <location>
        <begin position="12"/>
        <end position="28"/>
    </location>
</feature>
<keyword evidence="1" id="KW-1133">Transmembrane helix</keyword>
<evidence type="ECO:0000313" key="3">
    <source>
        <dbReference type="Proteomes" id="UP000538292"/>
    </source>
</evidence>
<dbReference type="EMBL" id="JACEOL010000002">
    <property type="protein sequence ID" value="MBA4600903.1"/>
    <property type="molecule type" value="Genomic_DNA"/>
</dbReference>
<dbReference type="AlphaFoldDB" id="A0A7W1XPI2"/>
<protein>
    <submittedName>
        <fullName evidence="2">Stage III sporulation protein AF</fullName>
    </submittedName>
</protein>